<keyword evidence="3" id="KW-1185">Reference proteome</keyword>
<name>A0A1T4NJZ1_9BACT</name>
<sequence>MHMKKIILPLFLALAAAGYGQNTNMFLMETNKFFEDANGRPLLRKTENKVEGSPYFNESFCPGNVTMLLNGRTYKGLSLKVNLESNELLFQSPQGDPMVVVQPVKSFELQCGEGGNGTANARKFASGFPALEWQNEKTFYEVLDSGKVMLLKHYRVSFSDDKAYGSPETIRTYKRKALYYAWSPSKGIQPLAKESALSDFMADKKNQVEAYMSKEKLKGKKEEDLVKLFAFYNAL</sequence>
<evidence type="ECO:0000313" key="2">
    <source>
        <dbReference type="EMBL" id="SJZ79463.1"/>
    </source>
</evidence>
<evidence type="ECO:0000313" key="3">
    <source>
        <dbReference type="Proteomes" id="UP000190888"/>
    </source>
</evidence>
<evidence type="ECO:0008006" key="4">
    <source>
        <dbReference type="Google" id="ProtNLM"/>
    </source>
</evidence>
<evidence type="ECO:0000256" key="1">
    <source>
        <dbReference type="SAM" id="SignalP"/>
    </source>
</evidence>
<reference evidence="2 3" key="1">
    <citation type="submission" date="2017-02" db="EMBL/GenBank/DDBJ databases">
        <authorList>
            <person name="Peterson S.W."/>
        </authorList>
    </citation>
    <scope>NUCLEOTIDE SEQUENCE [LARGE SCALE GENOMIC DNA]</scope>
    <source>
        <strain evidence="2 3">DSM 22335</strain>
    </source>
</reference>
<protein>
    <recommendedName>
        <fullName evidence="4">GLPGLI family protein</fullName>
    </recommendedName>
</protein>
<feature type="signal peptide" evidence="1">
    <location>
        <begin position="1"/>
        <end position="20"/>
    </location>
</feature>
<keyword evidence="1" id="KW-0732">Signal</keyword>
<accession>A0A1T4NJZ1</accession>
<dbReference type="EMBL" id="FUWH01000004">
    <property type="protein sequence ID" value="SJZ79463.1"/>
    <property type="molecule type" value="Genomic_DNA"/>
</dbReference>
<feature type="chain" id="PRO_5013363883" description="GLPGLI family protein" evidence="1">
    <location>
        <begin position="21"/>
        <end position="235"/>
    </location>
</feature>
<organism evidence="2 3">
    <name type="scientific">Sediminibacterium ginsengisoli</name>
    <dbReference type="NCBI Taxonomy" id="413434"/>
    <lineage>
        <taxon>Bacteria</taxon>
        <taxon>Pseudomonadati</taxon>
        <taxon>Bacteroidota</taxon>
        <taxon>Chitinophagia</taxon>
        <taxon>Chitinophagales</taxon>
        <taxon>Chitinophagaceae</taxon>
        <taxon>Sediminibacterium</taxon>
    </lineage>
</organism>
<dbReference type="Proteomes" id="UP000190888">
    <property type="component" value="Unassembled WGS sequence"/>
</dbReference>
<gene>
    <name evidence="2" type="ORF">SAMN04488132_104289</name>
</gene>
<proteinExistence type="predicted"/>
<dbReference type="AlphaFoldDB" id="A0A1T4NJZ1"/>